<evidence type="ECO:0000313" key="2">
    <source>
        <dbReference type="EMBL" id="EMQ95509.1"/>
    </source>
</evidence>
<organism evidence="2 3">
    <name type="scientific">Xanthomarina gelatinilytica</name>
    <dbReference type="NCBI Taxonomy" id="1137281"/>
    <lineage>
        <taxon>Bacteria</taxon>
        <taxon>Pseudomonadati</taxon>
        <taxon>Bacteroidota</taxon>
        <taxon>Flavobacteriia</taxon>
        <taxon>Flavobacteriales</taxon>
        <taxon>Flavobacteriaceae</taxon>
        <taxon>Xanthomarina</taxon>
    </lineage>
</organism>
<keyword evidence="2" id="KW-0808">Transferase</keyword>
<sequence length="304" mass="36265">MKSDLNNNSLVSIVITTFNRSLYLRETLESIKSQSYPHIEILLIDDGSKPDIAKQNKKIADEFKKCYYYYKENSGQPDSRNFGILRSKGSYIGFCDDDDFWHNKKLEKQLKVLNANPEYSIVTGCIEYVDVSGAKTEQLKCHEGHIHGNVFKDFLEKNRTASITPLFKREVIDKIGFFNSNFRIAEDWEFWRRVSYYYKFYNINEVLAYVRLHPENMSKSRTGKPFESFKLYRKLTKNLLKWGTNRFKPADYELIYKVEWKRYRRLMSNHYPGVINKIKFLCQVFFNSITDGFHLIYLMWKYVM</sequence>
<comment type="caution">
    <text evidence="2">The sequence shown here is derived from an EMBL/GenBank/DDBJ whole genome shotgun (WGS) entry which is preliminary data.</text>
</comment>
<dbReference type="SUPFAM" id="SSF53448">
    <property type="entry name" value="Nucleotide-diphospho-sugar transferases"/>
    <property type="match status" value="1"/>
</dbReference>
<dbReference type="Pfam" id="PF00535">
    <property type="entry name" value="Glycos_transf_2"/>
    <property type="match status" value="1"/>
</dbReference>
<dbReference type="eggNOG" id="COG1216">
    <property type="taxonomic scope" value="Bacteria"/>
</dbReference>
<dbReference type="InterPro" id="IPR029044">
    <property type="entry name" value="Nucleotide-diphossugar_trans"/>
</dbReference>
<dbReference type="GO" id="GO:0016758">
    <property type="term" value="F:hexosyltransferase activity"/>
    <property type="evidence" value="ECO:0007669"/>
    <property type="project" value="UniProtKB-ARBA"/>
</dbReference>
<dbReference type="EMBL" id="ANLA01000007">
    <property type="protein sequence ID" value="EMQ95509.1"/>
    <property type="molecule type" value="Genomic_DNA"/>
</dbReference>
<gene>
    <name evidence="2" type="ORF">D778_02603</name>
</gene>
<keyword evidence="3" id="KW-1185">Reference proteome</keyword>
<feature type="domain" description="Glycosyltransferase 2-like" evidence="1">
    <location>
        <begin position="12"/>
        <end position="147"/>
    </location>
</feature>
<dbReference type="InterPro" id="IPR001173">
    <property type="entry name" value="Glyco_trans_2-like"/>
</dbReference>
<protein>
    <submittedName>
        <fullName evidence="2">Glycosyl transferase, family 2</fullName>
    </submittedName>
</protein>
<dbReference type="PATRIC" id="fig|1137281.3.peg.1192"/>
<dbReference type="AlphaFoldDB" id="M7N186"/>
<name>M7N186_9FLAO</name>
<evidence type="ECO:0000259" key="1">
    <source>
        <dbReference type="Pfam" id="PF00535"/>
    </source>
</evidence>
<dbReference type="PANTHER" id="PTHR22916">
    <property type="entry name" value="GLYCOSYLTRANSFERASE"/>
    <property type="match status" value="1"/>
</dbReference>
<reference evidence="2 3" key="1">
    <citation type="submission" date="2012-12" db="EMBL/GenBank/DDBJ databases">
        <title>Genome assembly of Formosa sp. AK20.</title>
        <authorList>
            <person name="Kumar R."/>
            <person name="Khatri I."/>
            <person name="Vaidya B."/>
            <person name="Subramanian S."/>
            <person name="Pinnaka A."/>
        </authorList>
    </citation>
    <scope>NUCLEOTIDE SEQUENCE [LARGE SCALE GENOMIC DNA]</scope>
    <source>
        <strain evidence="2 3">AK20</strain>
    </source>
</reference>
<accession>M7N186</accession>
<dbReference type="Proteomes" id="UP000012024">
    <property type="component" value="Unassembled WGS sequence"/>
</dbReference>
<dbReference type="OrthoDB" id="597270at2"/>
<dbReference type="GeneID" id="98641096"/>
<dbReference type="RefSeq" id="WP_007648655.1">
    <property type="nucleotide sequence ID" value="NZ_ANLA01000007.1"/>
</dbReference>
<dbReference type="Gene3D" id="3.90.550.10">
    <property type="entry name" value="Spore Coat Polysaccharide Biosynthesis Protein SpsA, Chain A"/>
    <property type="match status" value="1"/>
</dbReference>
<dbReference type="PANTHER" id="PTHR22916:SF3">
    <property type="entry name" value="UDP-GLCNAC:BETAGAL BETA-1,3-N-ACETYLGLUCOSAMINYLTRANSFERASE-LIKE PROTEIN 1"/>
    <property type="match status" value="1"/>
</dbReference>
<proteinExistence type="predicted"/>
<evidence type="ECO:0000313" key="3">
    <source>
        <dbReference type="Proteomes" id="UP000012024"/>
    </source>
</evidence>